<dbReference type="AlphaFoldDB" id="A0A1H2FST3"/>
<feature type="region of interest" description="Disordered" evidence="1">
    <location>
        <begin position="41"/>
        <end position="62"/>
    </location>
</feature>
<dbReference type="PANTHER" id="PTHR34801">
    <property type="entry name" value="EXPRESSED PROTEIN"/>
    <property type="match status" value="1"/>
</dbReference>
<dbReference type="STRING" id="1434072.SAMN05216210_1778"/>
<dbReference type="InterPro" id="IPR010865">
    <property type="entry name" value="DUF1499"/>
</dbReference>
<dbReference type="PIRSF" id="PIRSF026426">
    <property type="entry name" value="DUF1499"/>
    <property type="match status" value="1"/>
</dbReference>
<keyword evidence="3" id="KW-1185">Reference proteome</keyword>
<accession>A0A1H2FST3</accession>
<evidence type="ECO:0000313" key="2">
    <source>
        <dbReference type="EMBL" id="SDU10413.1"/>
    </source>
</evidence>
<evidence type="ECO:0000313" key="3">
    <source>
        <dbReference type="Proteomes" id="UP000243924"/>
    </source>
</evidence>
<gene>
    <name evidence="2" type="ORF">SAMN05216210_1778</name>
</gene>
<sequence>MLKTLLIILALLALLIVAFFVRIYWQNAQVPALGHTQGQLTPLSSKPNGVSSQTSDADKKVEPWPFIDDQSSSMQAIMAAVQSYGEADVVTQEPNYLRVVFVTPRMRFRDDAEFYLDADTKLVHFRSASRAGHSDMGLNRKRHQALTRLYLEQQN</sequence>
<proteinExistence type="predicted"/>
<name>A0A1H2FST3_9GAMM</name>
<reference evidence="3" key="1">
    <citation type="submission" date="2016-10" db="EMBL/GenBank/DDBJ databases">
        <authorList>
            <person name="Varghese N."/>
            <person name="Submissions S."/>
        </authorList>
    </citation>
    <scope>NUCLEOTIDE SEQUENCE [LARGE SCALE GENOMIC DNA]</scope>
    <source>
        <strain evidence="3">CECT 8338</strain>
    </source>
</reference>
<dbReference type="Proteomes" id="UP000243924">
    <property type="component" value="Chromosome I"/>
</dbReference>
<dbReference type="Pfam" id="PF07386">
    <property type="entry name" value="DUF1499"/>
    <property type="match status" value="1"/>
</dbReference>
<organism evidence="2 3">
    <name type="scientific">Halopseudomonas salegens</name>
    <dbReference type="NCBI Taxonomy" id="1434072"/>
    <lineage>
        <taxon>Bacteria</taxon>
        <taxon>Pseudomonadati</taxon>
        <taxon>Pseudomonadota</taxon>
        <taxon>Gammaproteobacteria</taxon>
        <taxon>Pseudomonadales</taxon>
        <taxon>Pseudomonadaceae</taxon>
        <taxon>Halopseudomonas</taxon>
    </lineage>
</organism>
<feature type="compositionally biased region" description="Polar residues" evidence="1">
    <location>
        <begin position="41"/>
        <end position="55"/>
    </location>
</feature>
<evidence type="ECO:0000256" key="1">
    <source>
        <dbReference type="SAM" id="MobiDB-lite"/>
    </source>
</evidence>
<protein>
    <submittedName>
        <fullName evidence="2">Uncharacterized conserved protein, DUF1499 family</fullName>
    </submittedName>
</protein>
<dbReference type="PANTHER" id="PTHR34801:SF6">
    <property type="entry name" value="SLL1620 PROTEIN"/>
    <property type="match status" value="1"/>
</dbReference>
<dbReference type="RefSeq" id="WP_197674989.1">
    <property type="nucleotide sequence ID" value="NZ_LT629787.1"/>
</dbReference>
<dbReference type="EMBL" id="LT629787">
    <property type="protein sequence ID" value="SDU10413.1"/>
    <property type="molecule type" value="Genomic_DNA"/>
</dbReference>